<dbReference type="PANTHER" id="PTHR33493">
    <property type="entry name" value="LATE EMBRYOGENESIS ABUNDANT PROTEIN 6-RELATED"/>
    <property type="match status" value="1"/>
</dbReference>
<evidence type="ECO:0000313" key="2">
    <source>
        <dbReference type="EMBL" id="VFU20895.1"/>
    </source>
</evidence>
<dbReference type="GO" id="GO:0009793">
    <property type="term" value="P:embryo development ending in seed dormancy"/>
    <property type="evidence" value="ECO:0007669"/>
    <property type="project" value="InterPro"/>
</dbReference>
<dbReference type="Pfam" id="PF03760">
    <property type="entry name" value="LEA_1"/>
    <property type="match status" value="1"/>
</dbReference>
<organism evidence="2">
    <name type="scientific">Salix viminalis</name>
    <name type="common">Common osier</name>
    <name type="synonym">Basket willow</name>
    <dbReference type="NCBI Taxonomy" id="40686"/>
    <lineage>
        <taxon>Eukaryota</taxon>
        <taxon>Viridiplantae</taxon>
        <taxon>Streptophyta</taxon>
        <taxon>Embryophyta</taxon>
        <taxon>Tracheophyta</taxon>
        <taxon>Spermatophyta</taxon>
        <taxon>Magnoliopsida</taxon>
        <taxon>eudicotyledons</taxon>
        <taxon>Gunneridae</taxon>
        <taxon>Pentapetalae</taxon>
        <taxon>rosids</taxon>
        <taxon>fabids</taxon>
        <taxon>Malpighiales</taxon>
        <taxon>Salicaceae</taxon>
        <taxon>Saliceae</taxon>
        <taxon>Salix</taxon>
    </lineage>
</organism>
<dbReference type="InterPro" id="IPR005513">
    <property type="entry name" value="LEA_1"/>
</dbReference>
<dbReference type="EMBL" id="CAADRP010000001">
    <property type="protein sequence ID" value="VFU20895.1"/>
    <property type="molecule type" value="Genomic_DNA"/>
</dbReference>
<dbReference type="AlphaFoldDB" id="A0A6N2JZF6"/>
<proteinExistence type="inferred from homology"/>
<protein>
    <submittedName>
        <fullName evidence="2">Uncharacterized protein</fullName>
    </submittedName>
</protein>
<comment type="similarity">
    <text evidence="1">Belongs to the LEA type 1 family.</text>
</comment>
<evidence type="ECO:0000256" key="1">
    <source>
        <dbReference type="ARBA" id="ARBA00010975"/>
    </source>
</evidence>
<sequence>MVHARSFDIKQLILSASVVKERVAICKARVEEQAEFATARTAGEKELGKGHRKVKEAQTKMELHQATARHAAEKLSYNRRRGRQSCGGNSAHCRNPCKPASWDCRHHAWKHSSYIHPRRAPSWTELCLDD</sequence>
<gene>
    <name evidence="2" type="ORF">SVIM_LOCUS9257</name>
</gene>
<name>A0A6N2JZF6_SALVM</name>
<reference evidence="2" key="1">
    <citation type="submission" date="2019-03" db="EMBL/GenBank/DDBJ databases">
        <authorList>
            <person name="Mank J."/>
            <person name="Almeida P."/>
        </authorList>
    </citation>
    <scope>NUCLEOTIDE SEQUENCE</scope>
    <source>
        <strain evidence="2">78183</strain>
    </source>
</reference>
<dbReference type="PANTHER" id="PTHR33493:SF6">
    <property type="entry name" value="LATE EMBRYOGENESIS ABUNDANT PROTEIN 6"/>
    <property type="match status" value="1"/>
</dbReference>
<accession>A0A6N2JZF6</accession>